<dbReference type="EMBL" id="FQVA01000001">
    <property type="protein sequence ID" value="SHF34708.1"/>
    <property type="molecule type" value="Genomic_DNA"/>
</dbReference>
<dbReference type="OrthoDB" id="9804920at2"/>
<dbReference type="InterPro" id="IPR032466">
    <property type="entry name" value="Metal_Hydrolase"/>
</dbReference>
<reference evidence="2" key="1">
    <citation type="submission" date="2016-11" db="EMBL/GenBank/DDBJ databases">
        <authorList>
            <person name="Varghese N."/>
            <person name="Submissions S."/>
        </authorList>
    </citation>
    <scope>NUCLEOTIDE SEQUENCE [LARGE SCALE GENOMIC DNA]</scope>
    <source>
        <strain evidence="2">CGMCC 1.7063</strain>
    </source>
</reference>
<evidence type="ECO:0000313" key="1">
    <source>
        <dbReference type="EMBL" id="SHF34708.1"/>
    </source>
</evidence>
<dbReference type="PROSITE" id="PS51257">
    <property type="entry name" value="PROKAR_LIPOPROTEIN"/>
    <property type="match status" value="1"/>
</dbReference>
<dbReference type="GO" id="GO:0006508">
    <property type="term" value="P:proteolysis"/>
    <property type="evidence" value="ECO:0007669"/>
    <property type="project" value="InterPro"/>
</dbReference>
<dbReference type="Gene3D" id="3.20.20.140">
    <property type="entry name" value="Metal-dependent hydrolases"/>
    <property type="match status" value="1"/>
</dbReference>
<gene>
    <name evidence="1" type="ORF">SAMN04487965_1995</name>
</gene>
<organism evidence="1 2">
    <name type="scientific">Microbulbifer donghaiensis</name>
    <dbReference type="NCBI Taxonomy" id="494016"/>
    <lineage>
        <taxon>Bacteria</taxon>
        <taxon>Pseudomonadati</taxon>
        <taxon>Pseudomonadota</taxon>
        <taxon>Gammaproteobacteria</taxon>
        <taxon>Cellvibrionales</taxon>
        <taxon>Microbulbiferaceae</taxon>
        <taxon>Microbulbifer</taxon>
    </lineage>
</organism>
<dbReference type="PROSITE" id="PS51365">
    <property type="entry name" value="RENAL_DIPEPTIDASE_2"/>
    <property type="match status" value="1"/>
</dbReference>
<dbReference type="STRING" id="494016.SAMN04487965_1995"/>
<dbReference type="CDD" id="cd01301">
    <property type="entry name" value="rDP_like"/>
    <property type="match status" value="1"/>
</dbReference>
<dbReference type="InterPro" id="IPR008257">
    <property type="entry name" value="Pept_M19"/>
</dbReference>
<sequence length="402" mass="44753">MKKIVLVAALVVAGCGQDQQVNRRAEALAQQYLLIDTHIDVPYRMTEKPADVGLATQGGDFDYPRASRGGLNAPFMSIYIPAEKESDGSARAYADQLIDLVEGLVAQHPDKFAIPHSVAEMEQQVASGHISLPLGMENGAAIAGDLQNLQHFAERGVRYITLTHSKSNHISDSSYDEQRQWRGLSEFGKQLVVEMNRVGVMVDVSHISDAAFWQVMEISEVPVIASHSSARHFTPGFERNMSDEMIRALADKGGVIMINFGSTFISAASRQSREKIRAATDEFMRERGLNEDSEEVSEFEQQLTEDTFVYAELDDVLDHFDHVRELVGVDYIGIGSDYDGVGDSLPMGLKDVSQYPNLIRGLLERNYSEADIEKILGGNLLRVWRANETYARARREGEQVQR</sequence>
<keyword evidence="2" id="KW-1185">Reference proteome</keyword>
<name>A0A1M5AWT8_9GAMM</name>
<dbReference type="SUPFAM" id="SSF51556">
    <property type="entry name" value="Metallo-dependent hydrolases"/>
    <property type="match status" value="1"/>
</dbReference>
<dbReference type="RefSeq" id="WP_073274166.1">
    <property type="nucleotide sequence ID" value="NZ_FQVA01000001.1"/>
</dbReference>
<dbReference type="Proteomes" id="UP000184170">
    <property type="component" value="Unassembled WGS sequence"/>
</dbReference>
<protein>
    <submittedName>
        <fullName evidence="1">Membrane dipeptidase</fullName>
    </submittedName>
</protein>
<dbReference type="AlphaFoldDB" id="A0A1M5AWT8"/>
<dbReference type="GO" id="GO:0070573">
    <property type="term" value="F:metallodipeptidase activity"/>
    <property type="evidence" value="ECO:0007669"/>
    <property type="project" value="InterPro"/>
</dbReference>
<dbReference type="Pfam" id="PF01244">
    <property type="entry name" value="Peptidase_M19"/>
    <property type="match status" value="1"/>
</dbReference>
<dbReference type="PANTHER" id="PTHR10443:SF12">
    <property type="entry name" value="DIPEPTIDASE"/>
    <property type="match status" value="1"/>
</dbReference>
<accession>A0A1M5AWT8</accession>
<dbReference type="PANTHER" id="PTHR10443">
    <property type="entry name" value="MICROSOMAL DIPEPTIDASE"/>
    <property type="match status" value="1"/>
</dbReference>
<evidence type="ECO:0000313" key="2">
    <source>
        <dbReference type="Proteomes" id="UP000184170"/>
    </source>
</evidence>
<proteinExistence type="predicted"/>